<dbReference type="EMBL" id="BAAFGZ010000270">
    <property type="protein sequence ID" value="GAB0137345.1"/>
    <property type="molecule type" value="Genomic_DNA"/>
</dbReference>
<keyword evidence="3" id="KW-0732">Signal</keyword>
<dbReference type="PANTHER" id="PTHR45964:SF5">
    <property type="entry name" value="WSCD FAMILY MEMBER CG9164"/>
    <property type="match status" value="1"/>
</dbReference>
<name>A0ABQ0CV76_9HYPO</name>
<evidence type="ECO:0000256" key="1">
    <source>
        <dbReference type="ARBA" id="ARBA00022737"/>
    </source>
</evidence>
<proteinExistence type="predicted"/>
<evidence type="ECO:0000259" key="4">
    <source>
        <dbReference type="PROSITE" id="PS51212"/>
    </source>
</evidence>
<feature type="domain" description="WSC" evidence="4">
    <location>
        <begin position="34"/>
        <end position="125"/>
    </location>
</feature>
<keyword evidence="1" id="KW-0677">Repeat</keyword>
<comment type="caution">
    <text evidence="5">The sequence shown here is derived from an EMBL/GenBank/DDBJ whole genome shotgun (WGS) entry which is preliminary data.</text>
</comment>
<gene>
    <name evidence="5" type="primary">g5616</name>
    <name evidence="5" type="ORF">EsDP_00005616</name>
</gene>
<feature type="domain" description="WSC" evidence="4">
    <location>
        <begin position="138"/>
        <end position="233"/>
    </location>
</feature>
<feature type="chain" id="PRO_5045911445" description="WSC domain-containing protein" evidence="3">
    <location>
        <begin position="21"/>
        <end position="775"/>
    </location>
</feature>
<feature type="compositionally biased region" description="Low complexity" evidence="2">
    <location>
        <begin position="453"/>
        <end position="482"/>
    </location>
</feature>
<dbReference type="Pfam" id="PF01822">
    <property type="entry name" value="WSC"/>
    <property type="match status" value="2"/>
</dbReference>
<feature type="compositionally biased region" description="Low complexity" evidence="2">
    <location>
        <begin position="490"/>
        <end position="499"/>
    </location>
</feature>
<feature type="compositionally biased region" description="Low complexity" evidence="2">
    <location>
        <begin position="385"/>
        <end position="398"/>
    </location>
</feature>
<dbReference type="Proteomes" id="UP001562357">
    <property type="component" value="Unassembled WGS sequence"/>
</dbReference>
<dbReference type="InterPro" id="IPR002889">
    <property type="entry name" value="WSC_carb-bd"/>
</dbReference>
<evidence type="ECO:0000313" key="6">
    <source>
        <dbReference type="Proteomes" id="UP001562357"/>
    </source>
</evidence>
<feature type="compositionally biased region" description="Low complexity" evidence="2">
    <location>
        <begin position="406"/>
        <end position="429"/>
    </location>
</feature>
<dbReference type="PROSITE" id="PS51212">
    <property type="entry name" value="WSC"/>
    <property type="match status" value="2"/>
</dbReference>
<evidence type="ECO:0000256" key="2">
    <source>
        <dbReference type="SAM" id="MobiDB-lite"/>
    </source>
</evidence>
<reference evidence="6" key="1">
    <citation type="submission" date="2024-06" db="EMBL/GenBank/DDBJ databases">
        <title>Draft Genome Sequences of Epichloe bromicola Strains Isolated from Elymus ciliaris.</title>
        <authorList>
            <consortium name="Epichloe bromicola genome sequencing consortium"/>
            <person name="Miura A."/>
            <person name="Imano S."/>
            <person name="Ashida A."/>
            <person name="Sato I."/>
            <person name="Chiba S."/>
            <person name="Tanaka A."/>
            <person name="Camagna M."/>
            <person name="Takemoto D."/>
        </authorList>
    </citation>
    <scope>NUCLEOTIDE SEQUENCE [LARGE SCALE GENOMIC DNA]</scope>
    <source>
        <strain evidence="6">DP</strain>
    </source>
</reference>
<feature type="region of interest" description="Disordered" evidence="2">
    <location>
        <begin position="236"/>
        <end position="519"/>
    </location>
</feature>
<accession>A0ABQ0CV76</accession>
<dbReference type="InterPro" id="IPR051589">
    <property type="entry name" value="Sialate-O-sulfotransferase"/>
</dbReference>
<dbReference type="PANTHER" id="PTHR45964">
    <property type="entry name" value="WSCD FAMILY MEMBER CG9164"/>
    <property type="match status" value="1"/>
</dbReference>
<feature type="signal peptide" evidence="3">
    <location>
        <begin position="1"/>
        <end position="20"/>
    </location>
</feature>
<evidence type="ECO:0000256" key="3">
    <source>
        <dbReference type="SAM" id="SignalP"/>
    </source>
</evidence>
<feature type="compositionally biased region" description="Low complexity" evidence="2">
    <location>
        <begin position="331"/>
        <end position="350"/>
    </location>
</feature>
<organism evidence="5 6">
    <name type="scientific">Epichloe bromicola</name>
    <dbReference type="NCBI Taxonomy" id="79588"/>
    <lineage>
        <taxon>Eukaryota</taxon>
        <taxon>Fungi</taxon>
        <taxon>Dikarya</taxon>
        <taxon>Ascomycota</taxon>
        <taxon>Pezizomycotina</taxon>
        <taxon>Sordariomycetes</taxon>
        <taxon>Hypocreomycetidae</taxon>
        <taxon>Hypocreales</taxon>
        <taxon>Clavicipitaceae</taxon>
        <taxon>Epichloe</taxon>
    </lineage>
</organism>
<evidence type="ECO:0000313" key="5">
    <source>
        <dbReference type="EMBL" id="GAB0137345.1"/>
    </source>
</evidence>
<feature type="compositionally biased region" description="Polar residues" evidence="2">
    <location>
        <begin position="286"/>
        <end position="297"/>
    </location>
</feature>
<feature type="compositionally biased region" description="Low complexity" evidence="2">
    <location>
        <begin position="251"/>
        <end position="285"/>
    </location>
</feature>
<feature type="compositionally biased region" description="Pro residues" evidence="2">
    <location>
        <begin position="304"/>
        <end position="330"/>
    </location>
</feature>
<sequence>MARSLFVAALATSLSQVVLATNVELPPCVDQFKPFESVGCFSDANPPALVMRSKAGQGDMTVGKCSAICKGNGFRYSGLKYYGVCFCGAVINGTPADKGQCNLPCNGNKQETCGGDKTLSIWEDKTFPKKPDEVAVQDYQPIGCYTDNSSSGRALSYPVKVDGSSLTPQKCIAACKSQGFAYAGTEYGGECWCAPAPSPDTKKVSDSECNVPCNGDKSSTCGGRSRLTVYKAKDLESTEPCKGNPPVSSASTIPPSSVPGSSSVPASGTGPTSTGPASSGPASSTEIPSTRPTSSSPACGLPPTTGPAPTEPVPTEPVPTGPVPTEPVPTGPSSSGRGISTGPGSSTGPAPTEPVPTGPSSSGPGISTGPGSSTGPVPTEPVPTGPSSSGPGSTTSPVPTEPVPTGPGSSTSPVLTEPVPTGPSSSGPVPTKPVPTSPSSSSGPIPTEPVPTGPSSSGPGSSTGPVPTGPSSSGPGSSTGPVPTEPVPTVPGSSTGPAPSTGPNPPVTTNPTSTRTWTTSTLCSSVVTTTPKCEKQIGDWCAPPIPDWSDSVGCLHSAVTCKIQLGVCFKKAGVQNAIKCFEYGKFCEEVKACCLGCKGGSCSKGDCKPSAGTVTTITKPCAAATTTQAPPTNTPVCPPKPENVCVDIGKAVCGIPLPAVSCNDIKADFGSNPFKLYTEDVSSKCWSFPLPKVPEACAQACKEQYDECQKYDFWNCQAGKRSELGVVPRVVAKPGDVNRRTLSFDHNIKCQAQYDACLVANKKVNPADKCKSYGC</sequence>
<protein>
    <recommendedName>
        <fullName evidence="4">WSC domain-containing protein</fullName>
    </recommendedName>
</protein>
<feature type="compositionally biased region" description="Low complexity" evidence="2">
    <location>
        <begin position="358"/>
        <end position="377"/>
    </location>
</feature>
<keyword evidence="6" id="KW-1185">Reference proteome</keyword>
<feature type="compositionally biased region" description="Low complexity" evidence="2">
    <location>
        <begin position="509"/>
        <end position="519"/>
    </location>
</feature>
<dbReference type="SMART" id="SM00321">
    <property type="entry name" value="WSC"/>
    <property type="match status" value="2"/>
</dbReference>